<reference evidence="12" key="1">
    <citation type="submission" date="2014-07" db="EMBL/GenBank/DDBJ databases">
        <title>Identification of a novel salt tolerance gene in wild soybean by whole-genome sequencing.</title>
        <authorList>
            <person name="Lam H.-M."/>
            <person name="Qi X."/>
            <person name="Li M.-W."/>
            <person name="Liu X."/>
            <person name="Xie M."/>
            <person name="Ni M."/>
            <person name="Xu X."/>
        </authorList>
    </citation>
    <scope>NUCLEOTIDE SEQUENCE [LARGE SCALE GENOMIC DNA]</scope>
    <source>
        <tissue evidence="12">Root</tissue>
    </source>
</reference>
<dbReference type="GO" id="GO:0042545">
    <property type="term" value="P:cell wall modification"/>
    <property type="evidence" value="ECO:0007669"/>
    <property type="project" value="UniProtKB-UniRule"/>
</dbReference>
<comment type="similarity">
    <text evidence="3">In the N-terminal section; belongs to the PMEI family.</text>
</comment>
<evidence type="ECO:0000256" key="9">
    <source>
        <dbReference type="RuleBase" id="RU000589"/>
    </source>
</evidence>
<keyword evidence="10" id="KW-0472">Membrane</keyword>
<dbReference type="UniPathway" id="UPA00545">
    <property type="reaction ID" value="UER00823"/>
</dbReference>
<evidence type="ECO:0000256" key="10">
    <source>
        <dbReference type="SAM" id="Phobius"/>
    </source>
</evidence>
<keyword evidence="6 9" id="KW-0378">Hydrolase</keyword>
<evidence type="ECO:0000259" key="11">
    <source>
        <dbReference type="Pfam" id="PF01095"/>
    </source>
</evidence>
<feature type="domain" description="Pectinesterase catalytic" evidence="11">
    <location>
        <begin position="121"/>
        <end position="395"/>
    </location>
</feature>
<dbReference type="AlphaFoldDB" id="A0A0B2RPM7"/>
<dbReference type="EMBL" id="KN649138">
    <property type="protein sequence ID" value="KHN34208.1"/>
    <property type="molecule type" value="Genomic_DNA"/>
</dbReference>
<dbReference type="FunFam" id="2.160.20.10:FF:000001">
    <property type="entry name" value="Pectinesterase"/>
    <property type="match status" value="1"/>
</dbReference>
<evidence type="ECO:0000256" key="8">
    <source>
        <dbReference type="PROSITE-ProRule" id="PRU10040"/>
    </source>
</evidence>
<dbReference type="InterPro" id="IPR033131">
    <property type="entry name" value="Pectinesterase_Asp_AS"/>
</dbReference>
<comment type="function">
    <text evidence="9">Acts in the modification of cell walls via demethylesterification of cell wall pectin.</text>
</comment>
<comment type="pathway">
    <text evidence="2 9">Glycan metabolism; pectin degradation; 2-dehydro-3-deoxy-D-gluconate from pectin: step 1/5.</text>
</comment>
<evidence type="ECO:0000256" key="7">
    <source>
        <dbReference type="ARBA" id="ARBA00023085"/>
    </source>
</evidence>
<dbReference type="InterPro" id="IPR018040">
    <property type="entry name" value="Pectinesterase_Tyr_AS"/>
</dbReference>
<evidence type="ECO:0000256" key="1">
    <source>
        <dbReference type="ARBA" id="ARBA00004191"/>
    </source>
</evidence>
<feature type="transmembrane region" description="Helical" evidence="10">
    <location>
        <begin position="405"/>
        <end position="430"/>
    </location>
</feature>
<dbReference type="InterPro" id="IPR011050">
    <property type="entry name" value="Pectin_lyase_fold/virulence"/>
</dbReference>
<dbReference type="EC" id="3.1.1.11" evidence="9"/>
<comment type="similarity">
    <text evidence="4">In the C-terminal section; belongs to the pectinesterase family.</text>
</comment>
<protein>
    <recommendedName>
        <fullName evidence="9">Pectinesterase</fullName>
        <ecNumber evidence="9">3.1.1.11</ecNumber>
    </recommendedName>
</protein>
<keyword evidence="9" id="KW-0964">Secreted</keyword>
<comment type="catalytic activity">
    <reaction evidence="9">
        <text>[(1-&gt;4)-alpha-D-galacturonosyl methyl ester](n) + n H2O = [(1-&gt;4)-alpha-D-galacturonosyl](n) + n methanol + n H(+)</text>
        <dbReference type="Rhea" id="RHEA:22380"/>
        <dbReference type="Rhea" id="RHEA-COMP:14570"/>
        <dbReference type="Rhea" id="RHEA-COMP:14573"/>
        <dbReference type="ChEBI" id="CHEBI:15377"/>
        <dbReference type="ChEBI" id="CHEBI:15378"/>
        <dbReference type="ChEBI" id="CHEBI:17790"/>
        <dbReference type="ChEBI" id="CHEBI:140522"/>
        <dbReference type="ChEBI" id="CHEBI:140523"/>
        <dbReference type="EC" id="3.1.1.11"/>
    </reaction>
</comment>
<keyword evidence="5 9" id="KW-0134">Cell wall</keyword>
<accession>A0A0B2RPM7</accession>
<feature type="active site" evidence="8">
    <location>
        <position position="254"/>
    </location>
</feature>
<dbReference type="SUPFAM" id="SSF51126">
    <property type="entry name" value="Pectin lyase-like"/>
    <property type="match status" value="1"/>
</dbReference>
<evidence type="ECO:0000256" key="4">
    <source>
        <dbReference type="ARBA" id="ARBA00007786"/>
    </source>
</evidence>
<proteinExistence type="inferred from homology"/>
<dbReference type="PROSITE" id="PS00503">
    <property type="entry name" value="PECTINESTERASE_2"/>
    <property type="match status" value="1"/>
</dbReference>
<evidence type="ECO:0000256" key="5">
    <source>
        <dbReference type="ARBA" id="ARBA00022512"/>
    </source>
</evidence>
<gene>
    <name evidence="12" type="ORF">glysoja_041532</name>
</gene>
<evidence type="ECO:0000256" key="2">
    <source>
        <dbReference type="ARBA" id="ARBA00005184"/>
    </source>
</evidence>
<dbReference type="Pfam" id="PF01095">
    <property type="entry name" value="Pectinesterase"/>
    <property type="match status" value="1"/>
</dbReference>
<dbReference type="PROSITE" id="PS00800">
    <property type="entry name" value="PECTINESTERASE_1"/>
    <property type="match status" value="1"/>
</dbReference>
<dbReference type="PANTHER" id="PTHR31707">
    <property type="entry name" value="PECTINESTERASE"/>
    <property type="match status" value="1"/>
</dbReference>
<evidence type="ECO:0000256" key="6">
    <source>
        <dbReference type="ARBA" id="ARBA00022801"/>
    </source>
</evidence>
<comment type="subcellular location">
    <subcellularLocation>
        <location evidence="1 9">Secreted</location>
        <location evidence="1 9">Cell wall</location>
    </subcellularLocation>
</comment>
<dbReference type="InterPro" id="IPR012334">
    <property type="entry name" value="Pectin_lyas_fold"/>
</dbReference>
<keyword evidence="7 9" id="KW-0063">Aspartyl esterase</keyword>
<organism evidence="12">
    <name type="scientific">Glycine soja</name>
    <name type="common">Wild soybean</name>
    <dbReference type="NCBI Taxonomy" id="3848"/>
    <lineage>
        <taxon>Eukaryota</taxon>
        <taxon>Viridiplantae</taxon>
        <taxon>Streptophyta</taxon>
        <taxon>Embryophyta</taxon>
        <taxon>Tracheophyta</taxon>
        <taxon>Spermatophyta</taxon>
        <taxon>Magnoliopsida</taxon>
        <taxon>eudicotyledons</taxon>
        <taxon>Gunneridae</taxon>
        <taxon>Pentapetalae</taxon>
        <taxon>rosids</taxon>
        <taxon>fabids</taxon>
        <taxon>Fabales</taxon>
        <taxon>Fabaceae</taxon>
        <taxon>Papilionoideae</taxon>
        <taxon>50 kb inversion clade</taxon>
        <taxon>NPAAA clade</taxon>
        <taxon>indigoferoid/millettioid clade</taxon>
        <taxon>Phaseoleae</taxon>
        <taxon>Glycine</taxon>
        <taxon>Glycine subgen. Soja</taxon>
    </lineage>
</organism>
<evidence type="ECO:0000313" key="12">
    <source>
        <dbReference type="EMBL" id="KHN34208.1"/>
    </source>
</evidence>
<dbReference type="InterPro" id="IPR000070">
    <property type="entry name" value="Pectinesterase_cat"/>
</dbReference>
<dbReference type="Gene3D" id="2.160.20.10">
    <property type="entry name" value="Single-stranded right-handed beta-helix, Pectin lyase-like"/>
    <property type="match status" value="1"/>
</dbReference>
<sequence>MKPVLVKSVVNTYKHVSNSLSTLSNPEMGSPENQSLVGDSKWLSSTDLGFFQDSDGDGYDPNEVIVVAVDGTDKFSTITVLDFILKPIGIKYISRTPRIEAADVGLGYYTPPSCPALIGLEAIDFAPNNSRDRTVIRVKEGIYKENVVIQSYKINIVMLGDGSDVTVITGNRSVGDGCTTFNSATLAVSGEGFLARDISFNNSAGPEKQQAVALRVNADLIAFYRCAIHGYQDTLFVHSFRQFYRECDIYGTIDFIFGNAAVVLQGCNIVSKKPLPGQYTVITAQSRDSPNENTGISIQYYSIKANFDDSSVKSYLGRPWRIYSCTVYLESYIDDFIDPKGWTKWSNEQGLDTLYYGEFDNYGLGSSTDNRVQWSGYHAMDHDDAFNFTVLEFINDGHDWLESTLFPFVEGICVWNVAFTFHVFFIFYYFGKFSYF</sequence>
<dbReference type="GO" id="GO:0045490">
    <property type="term" value="P:pectin catabolic process"/>
    <property type="evidence" value="ECO:0007669"/>
    <property type="project" value="UniProtKB-UniRule"/>
</dbReference>
<name>A0A0B2RPM7_GLYSO</name>
<dbReference type="GO" id="GO:0030599">
    <property type="term" value="F:pectinesterase activity"/>
    <property type="evidence" value="ECO:0007669"/>
    <property type="project" value="UniProtKB-UniRule"/>
</dbReference>
<keyword evidence="10" id="KW-0812">Transmembrane</keyword>
<keyword evidence="10" id="KW-1133">Transmembrane helix</keyword>
<dbReference type="Proteomes" id="UP000053555">
    <property type="component" value="Unassembled WGS sequence"/>
</dbReference>
<evidence type="ECO:0000256" key="3">
    <source>
        <dbReference type="ARBA" id="ARBA00006027"/>
    </source>
</evidence>
<keyword evidence="9" id="KW-0961">Cell wall biogenesis/degradation</keyword>